<gene>
    <name evidence="1" type="ORF">EC970246_3985</name>
</gene>
<accession>A0A8E0KUJ8</accession>
<organism evidence="1 2">
    <name type="scientific">Escherichia coli 97.0246</name>
    <dbReference type="NCBI Taxonomy" id="869670"/>
    <lineage>
        <taxon>Bacteria</taxon>
        <taxon>Pseudomonadati</taxon>
        <taxon>Pseudomonadota</taxon>
        <taxon>Gammaproteobacteria</taxon>
        <taxon>Enterobacterales</taxon>
        <taxon>Enterobacteriaceae</taxon>
        <taxon>Escherichia</taxon>
    </lineage>
</organism>
<evidence type="ECO:0000313" key="2">
    <source>
        <dbReference type="Proteomes" id="UP000004454"/>
    </source>
</evidence>
<dbReference type="AntiFam" id="ANF00065">
    <property type="entry name" value="Translation of REP sequence"/>
</dbReference>
<protein>
    <submittedName>
        <fullName evidence="1">Uncharacterized protein</fullName>
    </submittedName>
</protein>
<proteinExistence type="predicted"/>
<dbReference type="EMBL" id="AEZJ02000019">
    <property type="protein sequence ID" value="EIG92856.1"/>
    <property type="molecule type" value="Genomic_DNA"/>
</dbReference>
<dbReference type="Proteomes" id="UP000004454">
    <property type="component" value="Unassembled WGS sequence"/>
</dbReference>
<evidence type="ECO:0000313" key="1">
    <source>
        <dbReference type="EMBL" id="EIG92856.1"/>
    </source>
</evidence>
<dbReference type="AlphaFoldDB" id="A0A8E0KUJ8"/>
<sequence length="38" mass="4107">MNALPGLQNIKSSIYLMDYVDLISVAHQAALRLSSASD</sequence>
<name>A0A8E0KUJ8_ECOLX</name>
<reference evidence="1 2" key="1">
    <citation type="submission" date="2011-12" db="EMBL/GenBank/DDBJ databases">
        <authorList>
            <person name="Brinkac L."/>
            <person name="Radune D."/>
            <person name="Sanka R."/>
            <person name="Selengut J."/>
            <person name="DebRoy C."/>
            <person name="Feng P."/>
            <person name="Fratamico P.M."/>
            <person name="Kapur V."/>
            <person name="Kariyawasam S."/>
            <person name="Losada L."/>
            <person name="Nierman W.C."/>
            <person name="Nelson K."/>
        </authorList>
    </citation>
    <scope>NUCLEOTIDE SEQUENCE [LARGE SCALE GENOMIC DNA]</scope>
    <source>
        <strain evidence="1 2">97.0246</strain>
    </source>
</reference>
<comment type="caution">
    <text evidence="1">The sequence shown here is derived from an EMBL/GenBank/DDBJ whole genome shotgun (WGS) entry which is preliminary data.</text>
</comment>